<dbReference type="RefSeq" id="WP_109089080.1">
    <property type="nucleotide sequence ID" value="NZ_QEXO01000003.1"/>
</dbReference>
<dbReference type="Pfam" id="PF01497">
    <property type="entry name" value="Peripla_BP_2"/>
    <property type="match status" value="1"/>
</dbReference>
<protein>
    <submittedName>
        <fullName evidence="2">Iron ABC transporter substrate-binding protein</fullName>
    </submittedName>
</protein>
<dbReference type="InterPro" id="IPR050902">
    <property type="entry name" value="ABC_Transporter_SBP"/>
</dbReference>
<evidence type="ECO:0000313" key="3">
    <source>
        <dbReference type="Proteomes" id="UP000245216"/>
    </source>
</evidence>
<feature type="domain" description="Fe/B12 periplasmic-binding" evidence="1">
    <location>
        <begin position="53"/>
        <end position="317"/>
    </location>
</feature>
<dbReference type="STRING" id="511.UZ73_14535"/>
<organism evidence="2 3">
    <name type="scientific">Alcaligenes faecalis</name>
    <dbReference type="NCBI Taxonomy" id="511"/>
    <lineage>
        <taxon>Bacteria</taxon>
        <taxon>Pseudomonadati</taxon>
        <taxon>Pseudomonadota</taxon>
        <taxon>Betaproteobacteria</taxon>
        <taxon>Burkholderiales</taxon>
        <taxon>Alcaligenaceae</taxon>
        <taxon>Alcaligenes</taxon>
    </lineage>
</organism>
<dbReference type="Gene3D" id="1.20.58.2180">
    <property type="match status" value="1"/>
</dbReference>
<evidence type="ECO:0000259" key="1">
    <source>
        <dbReference type="PROSITE" id="PS50983"/>
    </source>
</evidence>
<dbReference type="Gene3D" id="3.40.50.1980">
    <property type="entry name" value="Nitrogenase molybdenum iron protein domain"/>
    <property type="match status" value="2"/>
</dbReference>
<evidence type="ECO:0000313" key="2">
    <source>
        <dbReference type="EMBL" id="PWE13620.1"/>
    </source>
</evidence>
<proteinExistence type="predicted"/>
<sequence>MKRRDILRALAALPVLAPHARLLARPEQAGASAPINLHISVAGKLPDPAHVGRVVAAGPPASVLVYCLAPHTLSGWPFQLAPAARRMMQAAGFSLPYLGRLAGRGSTLSLESLLALKPDMVVDIGDVNPYYESAAKSVQEQTGVPYVLLDGRLNDSPAQLRQAGHILGQAERGQQLALRAQAILDSAHQAARPRAKGLKAYLARGNDGLETGMGQSIHTEVLRLCGLTVMGDEKTDNRLGRISYEQLLAWDPDILFAQDDAFFELARTQAPWSQLKAMREGRLYRVPALPFGWLDGPPGINRLAGVIWLNALLEGSGAMPRMYSELQAFYSAFYGMSLDQMQVKRLVQGLDPLGPQQAA</sequence>
<reference evidence="2 3" key="2">
    <citation type="submission" date="2018-05" db="EMBL/GenBank/DDBJ databases">
        <authorList>
            <person name="Lanie J.A."/>
            <person name="Ng W.-L."/>
            <person name="Kazmierczak K.M."/>
            <person name="Andrzejewski T.M."/>
            <person name="Davidsen T.M."/>
            <person name="Wayne K.J."/>
            <person name="Tettelin H."/>
            <person name="Glass J.I."/>
            <person name="Rusch D."/>
            <person name="Podicherti R."/>
            <person name="Tsui H.-C.T."/>
            <person name="Winkler M.E."/>
        </authorList>
    </citation>
    <scope>NUCLEOTIDE SEQUENCE [LARGE SCALE GENOMIC DNA]</scope>
    <source>
        <strain evidence="2 3">YBY</strain>
    </source>
</reference>
<dbReference type="PROSITE" id="PS50983">
    <property type="entry name" value="FE_B12_PBP"/>
    <property type="match status" value="1"/>
</dbReference>
<name>A0A2U2BHY2_ALCFA</name>
<dbReference type="Proteomes" id="UP000245216">
    <property type="component" value="Unassembled WGS sequence"/>
</dbReference>
<dbReference type="SUPFAM" id="SSF53807">
    <property type="entry name" value="Helical backbone' metal receptor"/>
    <property type="match status" value="1"/>
</dbReference>
<dbReference type="AlphaFoldDB" id="A0A2U2BHY2"/>
<dbReference type="PANTHER" id="PTHR30535:SF34">
    <property type="entry name" value="MOLYBDATE-BINDING PROTEIN MOLA"/>
    <property type="match status" value="1"/>
</dbReference>
<reference evidence="2 3" key="1">
    <citation type="submission" date="2018-05" db="EMBL/GenBank/DDBJ databases">
        <title>Genome Sequence of an Efficient Indole-Degrading Bacterium, Alcaligenes sp.YBY.</title>
        <authorList>
            <person name="Yang B."/>
        </authorList>
    </citation>
    <scope>NUCLEOTIDE SEQUENCE [LARGE SCALE GENOMIC DNA]</scope>
    <source>
        <strain evidence="2 3">YBY</strain>
    </source>
</reference>
<gene>
    <name evidence="2" type="ORF">DF183_10580</name>
</gene>
<comment type="caution">
    <text evidence="2">The sequence shown here is derived from an EMBL/GenBank/DDBJ whole genome shotgun (WGS) entry which is preliminary data.</text>
</comment>
<dbReference type="InterPro" id="IPR002491">
    <property type="entry name" value="ABC_transptr_periplasmic_BD"/>
</dbReference>
<dbReference type="GO" id="GO:0071281">
    <property type="term" value="P:cellular response to iron ion"/>
    <property type="evidence" value="ECO:0007669"/>
    <property type="project" value="TreeGrafter"/>
</dbReference>
<accession>A0A2U2BHY2</accession>
<dbReference type="PANTHER" id="PTHR30535">
    <property type="entry name" value="VITAMIN B12-BINDING PROTEIN"/>
    <property type="match status" value="1"/>
</dbReference>
<dbReference type="EMBL" id="QEXO01000003">
    <property type="protein sequence ID" value="PWE13620.1"/>
    <property type="molecule type" value="Genomic_DNA"/>
</dbReference>